<keyword evidence="2" id="KW-1185">Reference proteome</keyword>
<dbReference type="EMBL" id="JBHUNE010000003">
    <property type="protein sequence ID" value="MFD2757703.1"/>
    <property type="molecule type" value="Genomic_DNA"/>
</dbReference>
<sequence length="169" mass="17887">MHEVASGRAVADAVQIVSAARAEIVGQLDLIRGDLEGIPRSGFDSPTAVEFQALTTSWTELAASLAASLADLKERMLPFAPADARRPLAPAIADTDDVDLAATFTRLEVALAPLAGQWPAEVREALAEASAQWHRDLKGIGYVHEQIDYLVHDVGSDVEPLSPPAGAAR</sequence>
<gene>
    <name evidence="1" type="ORF">ACFSW7_04835</name>
</gene>
<evidence type="ECO:0000313" key="1">
    <source>
        <dbReference type="EMBL" id="MFD2757703.1"/>
    </source>
</evidence>
<organism evidence="1 2">
    <name type="scientific">Gulosibacter faecalis</name>
    <dbReference type="NCBI Taxonomy" id="272240"/>
    <lineage>
        <taxon>Bacteria</taxon>
        <taxon>Bacillati</taxon>
        <taxon>Actinomycetota</taxon>
        <taxon>Actinomycetes</taxon>
        <taxon>Micrococcales</taxon>
        <taxon>Microbacteriaceae</taxon>
        <taxon>Gulosibacter</taxon>
    </lineage>
</organism>
<reference evidence="2" key="1">
    <citation type="journal article" date="2019" name="Int. J. Syst. Evol. Microbiol.">
        <title>The Global Catalogue of Microorganisms (GCM) 10K type strain sequencing project: providing services to taxonomists for standard genome sequencing and annotation.</title>
        <authorList>
            <consortium name="The Broad Institute Genomics Platform"/>
            <consortium name="The Broad Institute Genome Sequencing Center for Infectious Disease"/>
            <person name="Wu L."/>
            <person name="Ma J."/>
        </authorList>
    </citation>
    <scope>NUCLEOTIDE SEQUENCE [LARGE SCALE GENOMIC DNA]</scope>
    <source>
        <strain evidence="2">TISTR 1514</strain>
    </source>
</reference>
<comment type="caution">
    <text evidence="1">The sequence shown here is derived from an EMBL/GenBank/DDBJ whole genome shotgun (WGS) entry which is preliminary data.</text>
</comment>
<protein>
    <submittedName>
        <fullName evidence="1">Uncharacterized protein</fullName>
    </submittedName>
</protein>
<dbReference type="Proteomes" id="UP001597492">
    <property type="component" value="Unassembled WGS sequence"/>
</dbReference>
<evidence type="ECO:0000313" key="2">
    <source>
        <dbReference type="Proteomes" id="UP001597492"/>
    </source>
</evidence>
<dbReference type="RefSeq" id="WP_019618305.1">
    <property type="nucleotide sequence ID" value="NZ_JBHUNE010000003.1"/>
</dbReference>
<proteinExistence type="predicted"/>
<accession>A0ABW5UVM5</accession>
<name>A0ABW5UVM5_9MICO</name>